<dbReference type="Proteomes" id="UP000774935">
    <property type="component" value="Unassembled WGS sequence"/>
</dbReference>
<protein>
    <submittedName>
        <fullName evidence="1">TIGR02117 family protein</fullName>
    </submittedName>
</protein>
<dbReference type="EMBL" id="JAHWXQ010000001">
    <property type="protein sequence ID" value="MBW3363792.1"/>
    <property type="molecule type" value="Genomic_DNA"/>
</dbReference>
<organism evidence="1 2">
    <name type="scientific">Pontibacter populi</name>
    <dbReference type="NCBI Taxonomy" id="890055"/>
    <lineage>
        <taxon>Bacteria</taxon>
        <taxon>Pseudomonadati</taxon>
        <taxon>Bacteroidota</taxon>
        <taxon>Cytophagia</taxon>
        <taxon>Cytophagales</taxon>
        <taxon>Hymenobacteraceae</taxon>
        <taxon>Pontibacter</taxon>
    </lineage>
</organism>
<comment type="caution">
    <text evidence="1">The sequence shown here is derived from an EMBL/GenBank/DDBJ whole genome shotgun (WGS) entry which is preliminary data.</text>
</comment>
<proteinExistence type="predicted"/>
<gene>
    <name evidence="1" type="ORF">KYK27_01970</name>
</gene>
<dbReference type="InterPro" id="IPR011727">
    <property type="entry name" value="CHP02117"/>
</dbReference>
<dbReference type="Pfam" id="PF09601">
    <property type="entry name" value="DUF2459"/>
    <property type="match status" value="1"/>
</dbReference>
<evidence type="ECO:0000313" key="1">
    <source>
        <dbReference type="EMBL" id="MBW3363792.1"/>
    </source>
</evidence>
<dbReference type="RefSeq" id="WP_219337343.1">
    <property type="nucleotide sequence ID" value="NZ_JAHWXQ010000001.1"/>
</dbReference>
<reference evidence="1 2" key="1">
    <citation type="submission" date="2021-07" db="EMBL/GenBank/DDBJ databases">
        <authorList>
            <person name="Kim M.K."/>
        </authorList>
    </citation>
    <scope>NUCLEOTIDE SEQUENCE [LARGE SCALE GENOMIC DNA]</scope>
    <source>
        <strain evidence="1 2">HLY7-15</strain>
    </source>
</reference>
<sequence>MLLRLIYSLGILALITIVTALVLSVLPVNSGFAQTQQNEHIEINITSNGIHTDLVLPVKTPYIDWRNKIALQHFAGADSSFTHISFGWGDREFYMETPEWSDLTLEVALSAMFWPSPSAMHVEYIRRPLTPNKHQRPIRITPEQYQKLVTYIYSSFQSRDGNFLLIPGKGYSSTDNFYEAREKFYFPKNCNNWVNGGLKAAGLKAAFFAPFPYAVMRHYR</sequence>
<name>A0ABS6X716_9BACT</name>
<dbReference type="NCBIfam" id="TIGR02117">
    <property type="entry name" value="chp_urease_rgn"/>
    <property type="match status" value="1"/>
</dbReference>
<keyword evidence="2" id="KW-1185">Reference proteome</keyword>
<accession>A0ABS6X716</accession>
<evidence type="ECO:0000313" key="2">
    <source>
        <dbReference type="Proteomes" id="UP000774935"/>
    </source>
</evidence>